<sequence length="282" mass="31338">IQQQQQKSPQQITMLSPHSSSEILALAKPTPTSTTSVGKTPNGRPMYRSIKTFQIKDNKQGEIEAKHISEHKQQQQQQQETTFKSSIQQQQPQQPAPTTLKSVLNPVELPKNFSANNTINLNLNYLLNMEHKRPHNNNTATPTTNTDHTINNNNNSNNTTHNNANELQQQQHHLQQHHHHNTLCHDTDTMTMKTKRSRISSSPPPLNGRDVELNTICTISSTNTTTAVKGTINSKSHQQSAQNTASSPSNSSTPATTPVASKPSSKATKRNSSPSKRFELEI</sequence>
<feature type="compositionally biased region" description="Polar residues" evidence="1">
    <location>
        <begin position="30"/>
        <end position="39"/>
    </location>
</feature>
<protein>
    <submittedName>
        <fullName evidence="2">Uncharacterized protein</fullName>
    </submittedName>
</protein>
<evidence type="ECO:0000256" key="1">
    <source>
        <dbReference type="SAM" id="MobiDB-lite"/>
    </source>
</evidence>
<evidence type="ECO:0000313" key="2">
    <source>
        <dbReference type="EnsemblMetazoa" id="MDOA013579-PA"/>
    </source>
</evidence>
<accession>A0A1I8NBN3</accession>
<feature type="region of interest" description="Disordered" evidence="1">
    <location>
        <begin position="232"/>
        <end position="282"/>
    </location>
</feature>
<feature type="region of interest" description="Disordered" evidence="1">
    <location>
        <begin position="136"/>
        <end position="162"/>
    </location>
</feature>
<organism evidence="2">
    <name type="scientific">Musca domestica</name>
    <name type="common">House fly</name>
    <dbReference type="NCBI Taxonomy" id="7370"/>
    <lineage>
        <taxon>Eukaryota</taxon>
        <taxon>Metazoa</taxon>
        <taxon>Ecdysozoa</taxon>
        <taxon>Arthropoda</taxon>
        <taxon>Hexapoda</taxon>
        <taxon>Insecta</taxon>
        <taxon>Pterygota</taxon>
        <taxon>Neoptera</taxon>
        <taxon>Endopterygota</taxon>
        <taxon>Diptera</taxon>
        <taxon>Brachycera</taxon>
        <taxon>Muscomorpha</taxon>
        <taxon>Muscoidea</taxon>
        <taxon>Muscidae</taxon>
        <taxon>Musca</taxon>
    </lineage>
</organism>
<dbReference type="AlphaFoldDB" id="A0A1I8NBN3"/>
<feature type="region of interest" description="Disordered" evidence="1">
    <location>
        <begin position="1"/>
        <end position="47"/>
    </location>
</feature>
<feature type="region of interest" description="Disordered" evidence="1">
    <location>
        <begin position="70"/>
        <end position="98"/>
    </location>
</feature>
<dbReference type="VEuPathDB" id="VectorBase:MDOA013579"/>
<gene>
    <name evidence="2" type="primary">101900000</name>
</gene>
<name>A0A1I8NBN3_MUSDO</name>
<feature type="region of interest" description="Disordered" evidence="1">
    <location>
        <begin position="192"/>
        <end position="211"/>
    </location>
</feature>
<dbReference type="EnsemblMetazoa" id="MDOA013579-RA">
    <property type="protein sequence ID" value="MDOA013579-PA"/>
    <property type="gene ID" value="MDOA013579"/>
</dbReference>
<feature type="compositionally biased region" description="Low complexity" evidence="1">
    <location>
        <begin position="238"/>
        <end position="265"/>
    </location>
</feature>
<proteinExistence type="predicted"/>
<reference evidence="2" key="1">
    <citation type="submission" date="2020-05" db="UniProtKB">
        <authorList>
            <consortium name="EnsemblMetazoa"/>
        </authorList>
    </citation>
    <scope>IDENTIFICATION</scope>
    <source>
        <strain evidence="2">Aabys</strain>
    </source>
</reference>
<dbReference type="VEuPathDB" id="VectorBase:MDOMA2_007807"/>
<feature type="compositionally biased region" description="Polar residues" evidence="1">
    <location>
        <begin position="12"/>
        <end position="22"/>
    </location>
</feature>
<feature type="compositionally biased region" description="Low complexity" evidence="1">
    <location>
        <begin position="1"/>
        <end position="11"/>
    </location>
</feature>